<name>A0A0E9RHW3_ANGAN</name>
<protein>
    <submittedName>
        <fullName evidence="1">Uncharacterized protein</fullName>
    </submittedName>
</protein>
<reference evidence="1" key="2">
    <citation type="journal article" date="2015" name="Fish Shellfish Immunol.">
        <title>Early steps in the European eel (Anguilla anguilla)-Vibrio vulnificus interaction in the gills: Role of the RtxA13 toxin.</title>
        <authorList>
            <person name="Callol A."/>
            <person name="Pajuelo D."/>
            <person name="Ebbesson L."/>
            <person name="Teles M."/>
            <person name="MacKenzie S."/>
            <person name="Amaro C."/>
        </authorList>
    </citation>
    <scope>NUCLEOTIDE SEQUENCE</scope>
</reference>
<evidence type="ECO:0000313" key="1">
    <source>
        <dbReference type="EMBL" id="JAH28372.1"/>
    </source>
</evidence>
<dbReference type="AlphaFoldDB" id="A0A0E9RHW3"/>
<accession>A0A0E9RHW3</accession>
<proteinExistence type="predicted"/>
<reference evidence="1" key="1">
    <citation type="submission" date="2014-11" db="EMBL/GenBank/DDBJ databases">
        <authorList>
            <person name="Amaro Gonzalez C."/>
        </authorList>
    </citation>
    <scope>NUCLEOTIDE SEQUENCE</scope>
</reference>
<organism evidence="1">
    <name type="scientific">Anguilla anguilla</name>
    <name type="common">European freshwater eel</name>
    <name type="synonym">Muraena anguilla</name>
    <dbReference type="NCBI Taxonomy" id="7936"/>
    <lineage>
        <taxon>Eukaryota</taxon>
        <taxon>Metazoa</taxon>
        <taxon>Chordata</taxon>
        <taxon>Craniata</taxon>
        <taxon>Vertebrata</taxon>
        <taxon>Euteleostomi</taxon>
        <taxon>Actinopterygii</taxon>
        <taxon>Neopterygii</taxon>
        <taxon>Teleostei</taxon>
        <taxon>Anguilliformes</taxon>
        <taxon>Anguillidae</taxon>
        <taxon>Anguilla</taxon>
    </lineage>
</organism>
<dbReference type="EMBL" id="GBXM01080205">
    <property type="protein sequence ID" value="JAH28372.1"/>
    <property type="molecule type" value="Transcribed_RNA"/>
</dbReference>
<sequence length="62" mass="7444">MKIFISGALLHFLFPSRTFEDILNSWRLFERNQQKKNVFPFSCLLIYFWCLLQKGLLLPHSP</sequence>